<organism evidence="3 4">
    <name type="scientific">Cannabis sativa</name>
    <name type="common">Hemp</name>
    <name type="synonym">Marijuana</name>
    <dbReference type="NCBI Taxonomy" id="3483"/>
    <lineage>
        <taxon>Eukaryota</taxon>
        <taxon>Viridiplantae</taxon>
        <taxon>Streptophyta</taxon>
        <taxon>Embryophyta</taxon>
        <taxon>Tracheophyta</taxon>
        <taxon>Spermatophyta</taxon>
        <taxon>Magnoliopsida</taxon>
        <taxon>eudicotyledons</taxon>
        <taxon>Gunneridae</taxon>
        <taxon>Pentapetalae</taxon>
        <taxon>rosids</taxon>
        <taxon>fabids</taxon>
        <taxon>Rosales</taxon>
        <taxon>Cannabaceae</taxon>
        <taxon>Cannabis</taxon>
    </lineage>
</organism>
<dbReference type="CDD" id="cd06222">
    <property type="entry name" value="RNase_H_like"/>
    <property type="match status" value="1"/>
</dbReference>
<feature type="region of interest" description="Disordered" evidence="1">
    <location>
        <begin position="1"/>
        <end position="32"/>
    </location>
</feature>
<dbReference type="GO" id="GO:0004523">
    <property type="term" value="F:RNA-DNA hybrid ribonuclease activity"/>
    <property type="evidence" value="ECO:0007669"/>
    <property type="project" value="InterPro"/>
</dbReference>
<reference evidence="3 4" key="1">
    <citation type="journal article" date="2020" name="bioRxiv">
        <title>Sequence and annotation of 42 cannabis genomes reveals extensive copy number variation in cannabinoid synthesis and pathogen resistance genes.</title>
        <authorList>
            <person name="Mckernan K.J."/>
            <person name="Helbert Y."/>
            <person name="Kane L.T."/>
            <person name="Ebling H."/>
            <person name="Zhang L."/>
            <person name="Liu B."/>
            <person name="Eaton Z."/>
            <person name="Mclaughlin S."/>
            <person name="Kingan S."/>
            <person name="Baybayan P."/>
            <person name="Concepcion G."/>
            <person name="Jordan M."/>
            <person name="Riva A."/>
            <person name="Barbazuk W."/>
            <person name="Harkins T."/>
        </authorList>
    </citation>
    <scope>NUCLEOTIDE SEQUENCE [LARGE SCALE GENOMIC DNA]</scope>
    <source>
        <strain evidence="4">cv. Jamaican Lion 4</strain>
        <tissue evidence="3">Leaf</tissue>
    </source>
</reference>
<dbReference type="EMBL" id="JAATIP010000185">
    <property type="protein sequence ID" value="KAF4362278.1"/>
    <property type="molecule type" value="Genomic_DNA"/>
</dbReference>
<protein>
    <recommendedName>
        <fullName evidence="2">RNase H type-1 domain-containing protein</fullName>
    </recommendedName>
</protein>
<dbReference type="Gene3D" id="3.30.420.10">
    <property type="entry name" value="Ribonuclease H-like superfamily/Ribonuclease H"/>
    <property type="match status" value="1"/>
</dbReference>
<dbReference type="InterPro" id="IPR002156">
    <property type="entry name" value="RNaseH_domain"/>
</dbReference>
<dbReference type="PANTHER" id="PTHR47074:SF11">
    <property type="entry name" value="REVERSE TRANSCRIPTASE-LIKE PROTEIN"/>
    <property type="match status" value="1"/>
</dbReference>
<gene>
    <name evidence="3" type="ORF">F8388_008162</name>
</gene>
<dbReference type="PANTHER" id="PTHR47074">
    <property type="entry name" value="BNAC02G40300D PROTEIN"/>
    <property type="match status" value="1"/>
</dbReference>
<dbReference type="Pfam" id="PF13456">
    <property type="entry name" value="RVT_3"/>
    <property type="match status" value="1"/>
</dbReference>
<feature type="domain" description="RNase H type-1" evidence="2">
    <location>
        <begin position="35"/>
        <end position="145"/>
    </location>
</feature>
<sequence>MVATLKGCAPNERRVEAKKQESPRGPSETGSPNFSVLAGVFRNDFGAVCAINTSQSTVTDPKLGEALALCMAAEVAISLGYIRVIFQCDNFSVVRCFKARSTEQHHKLEAARTRFLHRCSIFTEWDITFIARQCNFMVHNVAKWAKTTNTSGFLDTEF</sequence>
<evidence type="ECO:0000256" key="1">
    <source>
        <dbReference type="SAM" id="MobiDB-lite"/>
    </source>
</evidence>
<feature type="compositionally biased region" description="Basic and acidic residues" evidence="1">
    <location>
        <begin position="11"/>
        <end position="22"/>
    </location>
</feature>
<dbReference type="Proteomes" id="UP000525078">
    <property type="component" value="Unassembled WGS sequence"/>
</dbReference>
<dbReference type="InterPro" id="IPR044730">
    <property type="entry name" value="RNase_H-like_dom_plant"/>
</dbReference>
<dbReference type="InterPro" id="IPR052929">
    <property type="entry name" value="RNase_H-like_EbsB-rel"/>
</dbReference>
<evidence type="ECO:0000313" key="3">
    <source>
        <dbReference type="EMBL" id="KAF4362278.1"/>
    </source>
</evidence>
<proteinExistence type="predicted"/>
<dbReference type="GO" id="GO:0003676">
    <property type="term" value="F:nucleic acid binding"/>
    <property type="evidence" value="ECO:0007669"/>
    <property type="project" value="InterPro"/>
</dbReference>
<accession>A0A7J6EV69</accession>
<name>A0A7J6EV69_CANSA</name>
<evidence type="ECO:0000259" key="2">
    <source>
        <dbReference type="Pfam" id="PF13456"/>
    </source>
</evidence>
<comment type="caution">
    <text evidence="3">The sequence shown here is derived from an EMBL/GenBank/DDBJ whole genome shotgun (WGS) entry which is preliminary data.</text>
</comment>
<dbReference type="InterPro" id="IPR036397">
    <property type="entry name" value="RNaseH_sf"/>
</dbReference>
<evidence type="ECO:0000313" key="4">
    <source>
        <dbReference type="Proteomes" id="UP000525078"/>
    </source>
</evidence>
<dbReference type="AlphaFoldDB" id="A0A7J6EV69"/>